<sequence>MTAPLHIADGEFVHAVTMDDLARYHGRDFFNGLAQAFVVVREATLRLGGGQPLDRRRIRLVLGLDPPGVVDGFEYLTRAFSDRRVVIDRRIGIGPESFDGHYYFELQYGGRRLVFVLRDDIVPEGYSQMARRGFARLLDGEEMRRWSAGKRDIADRILARPAEESFHIEGPSPA</sequence>
<protein>
    <submittedName>
        <fullName evidence="1">Uncharacterized protein</fullName>
    </submittedName>
</protein>
<gene>
    <name evidence="1" type="ORF">EDC65_0965</name>
</gene>
<keyword evidence="2" id="KW-1185">Reference proteome</keyword>
<dbReference type="EMBL" id="RJKX01000011">
    <property type="protein sequence ID" value="ROQ01778.1"/>
    <property type="molecule type" value="Genomic_DNA"/>
</dbReference>
<evidence type="ECO:0000313" key="2">
    <source>
        <dbReference type="Proteomes" id="UP000278222"/>
    </source>
</evidence>
<name>A0A3N1ME00_9PROT</name>
<organism evidence="1 2">
    <name type="scientific">Stella humosa</name>
    <dbReference type="NCBI Taxonomy" id="94"/>
    <lineage>
        <taxon>Bacteria</taxon>
        <taxon>Pseudomonadati</taxon>
        <taxon>Pseudomonadota</taxon>
        <taxon>Alphaproteobacteria</taxon>
        <taxon>Rhodospirillales</taxon>
        <taxon>Stellaceae</taxon>
        <taxon>Stella</taxon>
    </lineage>
</organism>
<reference evidence="1 2" key="1">
    <citation type="submission" date="2018-11" db="EMBL/GenBank/DDBJ databases">
        <title>Genomic Encyclopedia of Type Strains, Phase IV (KMG-IV): sequencing the most valuable type-strain genomes for metagenomic binning, comparative biology and taxonomic classification.</title>
        <authorList>
            <person name="Goeker M."/>
        </authorList>
    </citation>
    <scope>NUCLEOTIDE SEQUENCE [LARGE SCALE GENOMIC DNA]</scope>
    <source>
        <strain evidence="1 2">DSM 5900</strain>
    </source>
</reference>
<dbReference type="Proteomes" id="UP000278222">
    <property type="component" value="Unassembled WGS sequence"/>
</dbReference>
<evidence type="ECO:0000313" key="1">
    <source>
        <dbReference type="EMBL" id="ROQ01778.1"/>
    </source>
</evidence>
<dbReference type="AlphaFoldDB" id="A0A3N1ME00"/>
<dbReference type="OrthoDB" id="369328at2"/>
<accession>A0A3N1ME00</accession>
<dbReference type="RefSeq" id="WP_123688507.1">
    <property type="nucleotide sequence ID" value="NZ_AP019700.1"/>
</dbReference>
<proteinExistence type="predicted"/>
<comment type="caution">
    <text evidence="1">The sequence shown here is derived from an EMBL/GenBank/DDBJ whole genome shotgun (WGS) entry which is preliminary data.</text>
</comment>